<evidence type="ECO:0000259" key="12">
    <source>
        <dbReference type="PROSITE" id="PS51194"/>
    </source>
</evidence>
<dbReference type="InterPro" id="IPR049730">
    <property type="entry name" value="SNF2/RAD54-like_C"/>
</dbReference>
<dbReference type="OrthoDB" id="448448at2759"/>
<feature type="region of interest" description="Disordered" evidence="10">
    <location>
        <begin position="1"/>
        <end position="21"/>
    </location>
</feature>
<evidence type="ECO:0000256" key="7">
    <source>
        <dbReference type="ARBA" id="ARBA00022833"/>
    </source>
</evidence>
<evidence type="ECO:0000313" key="14">
    <source>
        <dbReference type="Proteomes" id="UP000195402"/>
    </source>
</evidence>
<feature type="compositionally biased region" description="Polar residues" evidence="10">
    <location>
        <begin position="384"/>
        <end position="393"/>
    </location>
</feature>
<dbReference type="Gene3D" id="3.40.50.300">
    <property type="entry name" value="P-loop containing nucleotide triphosphate hydrolases"/>
    <property type="match status" value="1"/>
</dbReference>
<evidence type="ECO:0000256" key="8">
    <source>
        <dbReference type="ARBA" id="ARBA00022840"/>
    </source>
</evidence>
<dbReference type="SUPFAM" id="SSF57850">
    <property type="entry name" value="RING/U-box"/>
    <property type="match status" value="1"/>
</dbReference>
<dbReference type="AlphaFoldDB" id="A0A200RAY7"/>
<evidence type="ECO:0000256" key="4">
    <source>
        <dbReference type="ARBA" id="ARBA00022771"/>
    </source>
</evidence>
<dbReference type="GO" id="GO:0006281">
    <property type="term" value="P:DNA repair"/>
    <property type="evidence" value="ECO:0007669"/>
    <property type="project" value="TreeGrafter"/>
</dbReference>
<dbReference type="STRING" id="56857.A0A200RAY7"/>
<comment type="similarity">
    <text evidence="1">Belongs to the SNF2/RAD54 helicase family. RAD16 subfamily.</text>
</comment>
<dbReference type="InterPro" id="IPR000330">
    <property type="entry name" value="SNF2_N"/>
</dbReference>
<dbReference type="CDD" id="cd18793">
    <property type="entry name" value="SF2_C_SNF"/>
    <property type="match status" value="1"/>
</dbReference>
<dbReference type="Pfam" id="PF00176">
    <property type="entry name" value="SNF2-rel_dom"/>
    <property type="match status" value="1"/>
</dbReference>
<dbReference type="Pfam" id="PF13923">
    <property type="entry name" value="zf-C3HC4_2"/>
    <property type="match status" value="1"/>
</dbReference>
<evidence type="ECO:0000256" key="1">
    <source>
        <dbReference type="ARBA" id="ARBA00008438"/>
    </source>
</evidence>
<dbReference type="PANTHER" id="PTHR45626">
    <property type="entry name" value="TRANSCRIPTION TERMINATION FACTOR 2-RELATED"/>
    <property type="match status" value="1"/>
</dbReference>
<proteinExistence type="inferred from homology"/>
<evidence type="ECO:0000259" key="11">
    <source>
        <dbReference type="PROSITE" id="PS50089"/>
    </source>
</evidence>
<dbReference type="GO" id="GO:0004386">
    <property type="term" value="F:helicase activity"/>
    <property type="evidence" value="ECO:0007669"/>
    <property type="project" value="UniProtKB-KW"/>
</dbReference>
<dbReference type="InterPro" id="IPR001841">
    <property type="entry name" value="Znf_RING"/>
</dbReference>
<comment type="caution">
    <text evidence="13">The sequence shown here is derived from an EMBL/GenBank/DDBJ whole genome shotgun (WGS) entry which is preliminary data.</text>
</comment>
<keyword evidence="8" id="KW-0067">ATP-binding</keyword>
<dbReference type="Gene3D" id="3.30.40.10">
    <property type="entry name" value="Zinc/RING finger domain, C3HC4 (zinc finger)"/>
    <property type="match status" value="1"/>
</dbReference>
<evidence type="ECO:0000256" key="3">
    <source>
        <dbReference type="ARBA" id="ARBA00022741"/>
    </source>
</evidence>
<dbReference type="Gene3D" id="3.40.50.10810">
    <property type="entry name" value="Tandem AAA-ATPase domain"/>
    <property type="match status" value="1"/>
</dbReference>
<feature type="domain" description="Helicase C-terminal" evidence="12">
    <location>
        <begin position="403"/>
        <end position="564"/>
    </location>
</feature>
<keyword evidence="3" id="KW-0547">Nucleotide-binding</keyword>
<name>A0A200RAY7_MACCD</name>
<dbReference type="Pfam" id="PF00271">
    <property type="entry name" value="Helicase_C"/>
    <property type="match status" value="1"/>
</dbReference>
<organism evidence="13 14">
    <name type="scientific">Macleaya cordata</name>
    <name type="common">Five-seeded plume-poppy</name>
    <name type="synonym">Bocconia cordata</name>
    <dbReference type="NCBI Taxonomy" id="56857"/>
    <lineage>
        <taxon>Eukaryota</taxon>
        <taxon>Viridiplantae</taxon>
        <taxon>Streptophyta</taxon>
        <taxon>Embryophyta</taxon>
        <taxon>Tracheophyta</taxon>
        <taxon>Spermatophyta</taxon>
        <taxon>Magnoliopsida</taxon>
        <taxon>Ranunculales</taxon>
        <taxon>Papaveraceae</taxon>
        <taxon>Papaveroideae</taxon>
        <taxon>Macleaya</taxon>
    </lineage>
</organism>
<evidence type="ECO:0000256" key="6">
    <source>
        <dbReference type="ARBA" id="ARBA00022806"/>
    </source>
</evidence>
<dbReference type="InterPro" id="IPR038718">
    <property type="entry name" value="SNF2-like_sf"/>
</dbReference>
<evidence type="ECO:0000313" key="13">
    <source>
        <dbReference type="EMBL" id="OVA19871.1"/>
    </source>
</evidence>
<dbReference type="PROSITE" id="PS50089">
    <property type="entry name" value="ZF_RING_2"/>
    <property type="match status" value="1"/>
</dbReference>
<dbReference type="GO" id="GO:0016787">
    <property type="term" value="F:hydrolase activity"/>
    <property type="evidence" value="ECO:0007669"/>
    <property type="project" value="UniProtKB-KW"/>
</dbReference>
<keyword evidence="6" id="KW-0347">Helicase</keyword>
<evidence type="ECO:0000256" key="9">
    <source>
        <dbReference type="PROSITE-ProRule" id="PRU00175"/>
    </source>
</evidence>
<dbReference type="InParanoid" id="A0A200RAY7"/>
<keyword evidence="4 9" id="KW-0863">Zinc-finger</keyword>
<keyword evidence="2" id="KW-0479">Metal-binding</keyword>
<dbReference type="SMART" id="SM00490">
    <property type="entry name" value="HELICc"/>
    <property type="match status" value="1"/>
</dbReference>
<evidence type="ECO:0000256" key="2">
    <source>
        <dbReference type="ARBA" id="ARBA00022723"/>
    </source>
</evidence>
<dbReference type="InterPro" id="IPR013083">
    <property type="entry name" value="Znf_RING/FYVE/PHD"/>
</dbReference>
<dbReference type="InterPro" id="IPR050628">
    <property type="entry name" value="SNF2_RAD54_helicase_TF"/>
</dbReference>
<dbReference type="Proteomes" id="UP000195402">
    <property type="component" value="Unassembled WGS sequence"/>
</dbReference>
<reference evidence="13 14" key="1">
    <citation type="journal article" date="2017" name="Mol. Plant">
        <title>The Genome of Medicinal Plant Macleaya cordata Provides New Insights into Benzylisoquinoline Alkaloids Metabolism.</title>
        <authorList>
            <person name="Liu X."/>
            <person name="Liu Y."/>
            <person name="Huang P."/>
            <person name="Ma Y."/>
            <person name="Qing Z."/>
            <person name="Tang Q."/>
            <person name="Cao H."/>
            <person name="Cheng P."/>
            <person name="Zheng Y."/>
            <person name="Yuan Z."/>
            <person name="Zhou Y."/>
            <person name="Liu J."/>
            <person name="Tang Z."/>
            <person name="Zhuo Y."/>
            <person name="Zhang Y."/>
            <person name="Yu L."/>
            <person name="Huang J."/>
            <person name="Yang P."/>
            <person name="Peng Q."/>
            <person name="Zhang J."/>
            <person name="Jiang W."/>
            <person name="Zhang Z."/>
            <person name="Lin K."/>
            <person name="Ro D.K."/>
            <person name="Chen X."/>
            <person name="Xiong X."/>
            <person name="Shang Y."/>
            <person name="Huang S."/>
            <person name="Zeng J."/>
        </authorList>
    </citation>
    <scope>NUCLEOTIDE SEQUENCE [LARGE SCALE GENOMIC DNA]</scope>
    <source>
        <strain evidence="14">cv. BLH2017</strain>
        <tissue evidence="13">Root</tissue>
    </source>
</reference>
<dbReference type="PANTHER" id="PTHR45626:SF17">
    <property type="entry name" value="HELICASE-LIKE TRANSCRIPTION FACTOR"/>
    <property type="match status" value="1"/>
</dbReference>
<evidence type="ECO:0000256" key="10">
    <source>
        <dbReference type="SAM" id="MobiDB-lite"/>
    </source>
</evidence>
<dbReference type="GO" id="GO:0008270">
    <property type="term" value="F:zinc ion binding"/>
    <property type="evidence" value="ECO:0007669"/>
    <property type="project" value="UniProtKB-KW"/>
</dbReference>
<dbReference type="PROSITE" id="PS00518">
    <property type="entry name" value="ZF_RING_1"/>
    <property type="match status" value="1"/>
</dbReference>
<feature type="region of interest" description="Disordered" evidence="10">
    <location>
        <begin position="371"/>
        <end position="393"/>
    </location>
</feature>
<dbReference type="PROSITE" id="PS51194">
    <property type="entry name" value="HELICASE_CTER"/>
    <property type="match status" value="1"/>
</dbReference>
<keyword evidence="14" id="KW-1185">Reference proteome</keyword>
<sequence>MKGKQSEEEIVGSNKKRKKVDSTIKMEDENLNNLGIRRTTLIVCPPAVLLTWTTQLREHTRPGMLKVFTYSETPHRDVIKVEDLQRYDIVLTTYDDTLGHVRRNFSHTSPIMKMEWFRVILDDAHVIFKNGICFDNDVFLLLKAKSRWVVTGMPILNGSYNLHFVMAFLKFEPFSANNYWRTLVQIPIEKGNKNGLSRLQELVATISLRRLKGDCLVGLPPKTVETCFVKLSTEDRVKYDLKEEDSQRAVQTYLRLGRAAAQYSTIFAIIQRLRQMCNDLASCPSEALASHNIEDVSKNPELLRKMVSELRDGDYSDCPVCYSPLSDPIITCCGHIFCKNCILKALNRAYPCYPSCPLCRRRISKSDLFSAPPEEEPCDDDGNKTANRGSSGSTAYYSSKVSALLKLLVASRNENPAVKSVVFSQFRKMLILLEEPLKAAGFGTLRLDGLMSLKGKAYDVITEFKIRDSNSPATVLLVDLTASQDGIDLTGASRVYLLEPWLNPAVEEQAMNRVHRIGQEDVKIIRLITRNSIEERILELHERKKNLDFGKNMNQRQIRREELSIIMGLCSSRSTRTEQTD</sequence>
<keyword evidence="7" id="KW-0862">Zinc</keyword>
<dbReference type="InterPro" id="IPR001650">
    <property type="entry name" value="Helicase_C-like"/>
</dbReference>
<protein>
    <submittedName>
        <fullName evidence="13">SNF2-related</fullName>
    </submittedName>
</protein>
<dbReference type="OMA" id="RWVVTGM"/>
<dbReference type="EMBL" id="MVGT01000168">
    <property type="protein sequence ID" value="OVA19871.1"/>
    <property type="molecule type" value="Genomic_DNA"/>
</dbReference>
<dbReference type="GO" id="GO:0008094">
    <property type="term" value="F:ATP-dependent activity, acting on DNA"/>
    <property type="evidence" value="ECO:0007669"/>
    <property type="project" value="TreeGrafter"/>
</dbReference>
<accession>A0A200RAY7</accession>
<dbReference type="SMART" id="SM00184">
    <property type="entry name" value="RING"/>
    <property type="match status" value="1"/>
</dbReference>
<keyword evidence="5" id="KW-0378">Hydrolase</keyword>
<dbReference type="SUPFAM" id="SSF52540">
    <property type="entry name" value="P-loop containing nucleoside triphosphate hydrolases"/>
    <property type="match status" value="2"/>
</dbReference>
<gene>
    <name evidence="13" type="ORF">BVC80_233g21</name>
</gene>
<feature type="domain" description="RING-type" evidence="11">
    <location>
        <begin position="318"/>
        <end position="360"/>
    </location>
</feature>
<dbReference type="InterPro" id="IPR027417">
    <property type="entry name" value="P-loop_NTPase"/>
</dbReference>
<dbReference type="GO" id="GO:0005634">
    <property type="term" value="C:nucleus"/>
    <property type="evidence" value="ECO:0007669"/>
    <property type="project" value="TreeGrafter"/>
</dbReference>
<dbReference type="InterPro" id="IPR017907">
    <property type="entry name" value="Znf_RING_CS"/>
</dbReference>
<dbReference type="GO" id="GO:0005524">
    <property type="term" value="F:ATP binding"/>
    <property type="evidence" value="ECO:0007669"/>
    <property type="project" value="UniProtKB-KW"/>
</dbReference>
<evidence type="ECO:0000256" key="5">
    <source>
        <dbReference type="ARBA" id="ARBA00022801"/>
    </source>
</evidence>